<proteinExistence type="predicted"/>
<gene>
    <name evidence="3" type="ordered locus">Anacy_0881</name>
</gene>
<dbReference type="EMBL" id="CP003659">
    <property type="protein sequence ID" value="AFZ56458.1"/>
    <property type="molecule type" value="Genomic_DNA"/>
</dbReference>
<dbReference type="KEGG" id="acy:Anacy_0881"/>
<keyword evidence="1" id="KW-0175">Coiled coil</keyword>
<dbReference type="AlphaFoldDB" id="K9ZB78"/>
<keyword evidence="2" id="KW-0472">Membrane</keyword>
<feature type="transmembrane region" description="Helical" evidence="2">
    <location>
        <begin position="89"/>
        <end position="108"/>
    </location>
</feature>
<evidence type="ECO:0000313" key="3">
    <source>
        <dbReference type="EMBL" id="AFZ56458.1"/>
    </source>
</evidence>
<protein>
    <submittedName>
        <fullName evidence="3">Uncharacterized protein</fullName>
    </submittedName>
</protein>
<keyword evidence="2" id="KW-1133">Transmembrane helix</keyword>
<feature type="coiled-coil region" evidence="1">
    <location>
        <begin position="108"/>
        <end position="135"/>
    </location>
</feature>
<evidence type="ECO:0000256" key="2">
    <source>
        <dbReference type="SAM" id="Phobius"/>
    </source>
</evidence>
<evidence type="ECO:0000313" key="4">
    <source>
        <dbReference type="Proteomes" id="UP000010474"/>
    </source>
</evidence>
<feature type="transmembrane region" description="Helical" evidence="2">
    <location>
        <begin position="31"/>
        <end position="51"/>
    </location>
</feature>
<dbReference type="Proteomes" id="UP000010474">
    <property type="component" value="Chromosome"/>
</dbReference>
<name>K9ZB78_ANACC</name>
<organism evidence="3 4">
    <name type="scientific">Anabaena cylindrica (strain ATCC 27899 / PCC 7122)</name>
    <dbReference type="NCBI Taxonomy" id="272123"/>
    <lineage>
        <taxon>Bacteria</taxon>
        <taxon>Bacillati</taxon>
        <taxon>Cyanobacteriota</taxon>
        <taxon>Cyanophyceae</taxon>
        <taxon>Nostocales</taxon>
        <taxon>Nostocaceae</taxon>
        <taxon>Anabaena</taxon>
    </lineage>
</organism>
<sequence>MTGSWALVRLKSQTRSNSEVKLTMKTAEKLAAGWLLTLGFMFLTISVSAVITKNTTLKPILPGIDDQGLVKDFVNHEALNQLDNTATQGIMFGIPTAVLGGWLALGLYKQSKQNKKAINQQMNEHLRSLEQAKLSQFYQMLQENQGRVTLLGFAMQSQLPATEAKEYLDAKAKEFNANFQVNEEGGVSYHFDV</sequence>
<dbReference type="PATRIC" id="fig|272123.3.peg.970"/>
<dbReference type="eggNOG" id="COG0222">
    <property type="taxonomic scope" value="Bacteria"/>
</dbReference>
<keyword evidence="4" id="KW-1185">Reference proteome</keyword>
<accession>K9ZB78</accession>
<keyword evidence="2" id="KW-0812">Transmembrane</keyword>
<evidence type="ECO:0000256" key="1">
    <source>
        <dbReference type="SAM" id="Coils"/>
    </source>
</evidence>
<reference evidence="4" key="1">
    <citation type="journal article" date="2013" name="Proc. Natl. Acad. Sci. U.S.A.">
        <title>Improving the coverage of the cyanobacterial phylum using diversity-driven genome sequencing.</title>
        <authorList>
            <person name="Shih P.M."/>
            <person name="Wu D."/>
            <person name="Latifi A."/>
            <person name="Axen S.D."/>
            <person name="Fewer D.P."/>
            <person name="Talla E."/>
            <person name="Calteau A."/>
            <person name="Cai F."/>
            <person name="Tandeau de Marsac N."/>
            <person name="Rippka R."/>
            <person name="Herdman M."/>
            <person name="Sivonen K."/>
            <person name="Coursin T."/>
            <person name="Laurent T."/>
            <person name="Goodwin L."/>
            <person name="Nolan M."/>
            <person name="Davenport K.W."/>
            <person name="Han C.S."/>
            <person name="Rubin E.M."/>
            <person name="Eisen J.A."/>
            <person name="Woyke T."/>
            <person name="Gugger M."/>
            <person name="Kerfeld C.A."/>
        </authorList>
    </citation>
    <scope>NUCLEOTIDE SEQUENCE [LARGE SCALE GENOMIC DNA]</scope>
    <source>
        <strain evidence="4">ATCC 27899 / PCC 7122</strain>
    </source>
</reference>
<dbReference type="STRING" id="272123.Anacy_0881"/>
<dbReference type="HOGENOM" id="CLU_138497_0_0_3"/>